<organism evidence="2">
    <name type="scientific">Cladonia uncialis subsp. uncialis</name>
    <dbReference type="NCBI Taxonomy" id="180999"/>
    <lineage>
        <taxon>Eukaryota</taxon>
        <taxon>Fungi</taxon>
        <taxon>Dikarya</taxon>
        <taxon>Ascomycota</taxon>
        <taxon>Pezizomycotina</taxon>
        <taxon>Lecanoromycetes</taxon>
        <taxon>OSLEUM clade</taxon>
        <taxon>Lecanoromycetidae</taxon>
        <taxon>Lecanorales</taxon>
        <taxon>Lecanorineae</taxon>
        <taxon>Cladoniaceae</taxon>
        <taxon>Cladonia</taxon>
    </lineage>
</organism>
<proteinExistence type="predicted"/>
<name>A0A2K9YDG5_CLAUC</name>
<evidence type="ECO:0000259" key="1">
    <source>
        <dbReference type="Pfam" id="PF12697"/>
    </source>
</evidence>
<protein>
    <submittedName>
        <fullName evidence="2">Putative alpha/beta hydrolase</fullName>
    </submittedName>
</protein>
<dbReference type="EMBL" id="MG777481">
    <property type="protein sequence ID" value="AUW30891.1"/>
    <property type="molecule type" value="Genomic_DNA"/>
</dbReference>
<dbReference type="SUPFAM" id="SSF53474">
    <property type="entry name" value="alpha/beta-Hydrolases"/>
    <property type="match status" value="1"/>
</dbReference>
<dbReference type="InterPro" id="IPR000073">
    <property type="entry name" value="AB_hydrolase_1"/>
</dbReference>
<dbReference type="GO" id="GO:0016787">
    <property type="term" value="F:hydrolase activity"/>
    <property type="evidence" value="ECO:0007669"/>
    <property type="project" value="UniProtKB-KW"/>
</dbReference>
<dbReference type="InterPro" id="IPR052897">
    <property type="entry name" value="Sec-Metab_Biosynth_Hydrolase"/>
</dbReference>
<sequence>MASDTGQVSQLHDKPTILIIQGCFQRPVVYEALEHRLESLGYPTVHPPLPTCGDAQDPNFPSLTLLDDATAVRNKLVQLVEFHQKTVMVVMHSYGGLVGSEAFPESMSHSKRRKDGLPGGVIHLFFVGAFLLDPGQSMLGTFGISPNDKIERDDRYSIKNGSFILYNDLPLSEASKWENRLVPHSYEVQRTKLTRAAYNSIPSTYLICASDQACLPNYQEMFASKAKSKVERCTAGHSPMLSQLDMLVKKIEMALDKIVAVEESGRDNS</sequence>
<dbReference type="PANTHER" id="PTHR37017:SF11">
    <property type="entry name" value="ESTERASE_LIPASE_THIOESTERASE DOMAIN-CONTAINING PROTEIN"/>
    <property type="match status" value="1"/>
</dbReference>
<reference evidence="2" key="1">
    <citation type="submission" date="2017-12" db="EMBL/GenBank/DDBJ databases">
        <title>Genome Sequencing Reveals a Rich Biosynthetic Potential.</title>
        <authorList>
            <person name="Bertrand R.L."/>
            <person name="Abdel-Hameed M.E."/>
            <person name="Sorensen J.L."/>
        </authorList>
    </citation>
    <scope>NUCLEOTIDE SEQUENCE</scope>
</reference>
<keyword evidence="2" id="KW-0378">Hydrolase</keyword>
<dbReference type="Gene3D" id="3.40.50.1820">
    <property type="entry name" value="alpha/beta hydrolase"/>
    <property type="match status" value="1"/>
</dbReference>
<dbReference type="InterPro" id="IPR029058">
    <property type="entry name" value="AB_hydrolase_fold"/>
</dbReference>
<dbReference type="PANTHER" id="PTHR37017">
    <property type="entry name" value="AB HYDROLASE-1 DOMAIN-CONTAINING PROTEIN-RELATED"/>
    <property type="match status" value="1"/>
</dbReference>
<feature type="domain" description="AB hydrolase-1" evidence="1">
    <location>
        <begin position="32"/>
        <end position="243"/>
    </location>
</feature>
<accession>A0A2K9YDG5</accession>
<dbReference type="AlphaFoldDB" id="A0A2K9YDG5"/>
<dbReference type="Pfam" id="PF12697">
    <property type="entry name" value="Abhydrolase_6"/>
    <property type="match status" value="1"/>
</dbReference>
<evidence type="ECO:0000313" key="2">
    <source>
        <dbReference type="EMBL" id="AUW30891.1"/>
    </source>
</evidence>